<evidence type="ECO:0000313" key="3">
    <source>
        <dbReference type="Proteomes" id="UP001500449"/>
    </source>
</evidence>
<keyword evidence="3" id="KW-1185">Reference proteome</keyword>
<dbReference type="InterPro" id="IPR051030">
    <property type="entry name" value="Vitamin_B12-ABC_binding"/>
</dbReference>
<comment type="caution">
    <text evidence="2">The sequence shown here is derived from an EMBL/GenBank/DDBJ whole genome shotgun (WGS) entry which is preliminary data.</text>
</comment>
<evidence type="ECO:0000313" key="2">
    <source>
        <dbReference type="EMBL" id="GAA1832925.1"/>
    </source>
</evidence>
<organism evidence="2 3">
    <name type="scientific">Pseudonocardia ailaonensis</name>
    <dbReference type="NCBI Taxonomy" id="367279"/>
    <lineage>
        <taxon>Bacteria</taxon>
        <taxon>Bacillati</taxon>
        <taxon>Actinomycetota</taxon>
        <taxon>Actinomycetes</taxon>
        <taxon>Pseudonocardiales</taxon>
        <taxon>Pseudonocardiaceae</taxon>
        <taxon>Pseudonocardia</taxon>
    </lineage>
</organism>
<proteinExistence type="predicted"/>
<dbReference type="InterPro" id="IPR002491">
    <property type="entry name" value="ABC_transptr_periplasmic_BD"/>
</dbReference>
<sequence>MDVNGARPPVYPLGMRIASLLPAATEIVTALGLRDTLAAVTFECAAPGVPVVVDTALPPGLPPAEIDAWVGERVAAGLPMYELDRAALAAADPDLILTQDLCRVCALPAGTVADALDALGSDAEVVSVDPHTVDEVLAAITDVARAAGDPAAGERLVGSLRERLAEVARAVADRPRPRTLVLEWTDPAYVPGHWVPELVRRAGAEPLAGIDGGRSVAVAWSALTALEPEVVVVAPCGFGLEAAVAQAAGVRDRFPDVPLVAIDSAAYVVMGGPNLVGGVEALAWALHPDALPKPPPGRVVRLG</sequence>
<reference evidence="2 3" key="1">
    <citation type="journal article" date="2019" name="Int. J. Syst. Evol. Microbiol.">
        <title>The Global Catalogue of Microorganisms (GCM) 10K type strain sequencing project: providing services to taxonomists for standard genome sequencing and annotation.</title>
        <authorList>
            <consortium name="The Broad Institute Genomics Platform"/>
            <consortium name="The Broad Institute Genome Sequencing Center for Infectious Disease"/>
            <person name="Wu L."/>
            <person name="Ma J."/>
        </authorList>
    </citation>
    <scope>NUCLEOTIDE SEQUENCE [LARGE SCALE GENOMIC DNA]</scope>
    <source>
        <strain evidence="2 3">JCM 16009</strain>
    </source>
</reference>
<dbReference type="SUPFAM" id="SSF53807">
    <property type="entry name" value="Helical backbone' metal receptor"/>
    <property type="match status" value="1"/>
</dbReference>
<dbReference type="Pfam" id="PF01497">
    <property type="entry name" value="Peripla_BP_2"/>
    <property type="match status" value="1"/>
</dbReference>
<accession>A0ABN2MPE5</accession>
<dbReference type="PROSITE" id="PS50983">
    <property type="entry name" value="FE_B12_PBP"/>
    <property type="match status" value="1"/>
</dbReference>
<dbReference type="PANTHER" id="PTHR42860">
    <property type="entry name" value="VITAMIN B12-BINDING PROTEIN"/>
    <property type="match status" value="1"/>
</dbReference>
<dbReference type="Gene3D" id="3.40.50.1980">
    <property type="entry name" value="Nitrogenase molybdenum iron protein domain"/>
    <property type="match status" value="2"/>
</dbReference>
<evidence type="ECO:0000259" key="1">
    <source>
        <dbReference type="PROSITE" id="PS50983"/>
    </source>
</evidence>
<dbReference type="PANTHER" id="PTHR42860:SF1">
    <property type="entry name" value="VITAMIN B12-BINDING PROTEIN"/>
    <property type="match status" value="1"/>
</dbReference>
<feature type="domain" description="Fe/B12 periplasmic-binding" evidence="1">
    <location>
        <begin position="16"/>
        <end position="290"/>
    </location>
</feature>
<gene>
    <name evidence="2" type="ORF">GCM10009836_08820</name>
</gene>
<dbReference type="EMBL" id="BAAAQK010000003">
    <property type="protein sequence ID" value="GAA1832925.1"/>
    <property type="molecule type" value="Genomic_DNA"/>
</dbReference>
<dbReference type="Proteomes" id="UP001500449">
    <property type="component" value="Unassembled WGS sequence"/>
</dbReference>
<name>A0ABN2MPE5_9PSEU</name>
<protein>
    <submittedName>
        <fullName evidence="2">Cobalamin-binding protein</fullName>
    </submittedName>
</protein>